<evidence type="ECO:0000256" key="4">
    <source>
        <dbReference type="ARBA" id="ARBA00022490"/>
    </source>
</evidence>
<evidence type="ECO:0000256" key="1">
    <source>
        <dbReference type="ARBA" id="ARBA00004496"/>
    </source>
</evidence>
<dbReference type="InterPro" id="IPR014729">
    <property type="entry name" value="Rossmann-like_a/b/a_fold"/>
</dbReference>
<dbReference type="AlphaFoldDB" id="A0A1N6HDC5"/>
<comment type="subcellular location">
    <subcellularLocation>
        <location evidence="1 5">Cytoplasm</location>
    </subcellularLocation>
</comment>
<dbReference type="STRING" id="44575.SAMN05216419_101617"/>
<dbReference type="RefSeq" id="WP_028461460.1">
    <property type="nucleotide sequence ID" value="NZ_FSRO01000001.1"/>
</dbReference>
<dbReference type="PRINTS" id="PR01438">
    <property type="entry name" value="UNVRSLSTRESS"/>
</dbReference>
<proteinExistence type="inferred from homology"/>
<comment type="similarity">
    <text evidence="2 5">Belongs to the universal stress protein A family.</text>
</comment>
<dbReference type="SUPFAM" id="SSF52402">
    <property type="entry name" value="Adenine nucleotide alpha hydrolases-like"/>
    <property type="match status" value="1"/>
</dbReference>
<name>A0A1N6HDC5_9PROT</name>
<gene>
    <name evidence="7" type="ORF">SAMN02743940_1135</name>
</gene>
<sequence>MNHYQNILLTIDFSDDDHYVAHKAKQLADIFNAKLNILHVLDNIAMPDTAYGTVISLDINSTYEALEVEKSKMIYISNQLNIESSRRWMIWGEPKQEIIRLSQQENIDLIVTGSHGRHGLAMLLGSTANSILHYASCDVLAVRLPGN</sequence>
<evidence type="ECO:0000313" key="8">
    <source>
        <dbReference type="Proteomes" id="UP000185062"/>
    </source>
</evidence>
<evidence type="ECO:0000259" key="6">
    <source>
        <dbReference type="Pfam" id="PF00582"/>
    </source>
</evidence>
<comment type="subunit">
    <text evidence="3">Homodimer.</text>
</comment>
<dbReference type="Proteomes" id="UP000185062">
    <property type="component" value="Unassembled WGS sequence"/>
</dbReference>
<dbReference type="PANTHER" id="PTHR46268:SF23">
    <property type="entry name" value="UNIVERSAL STRESS PROTEIN A-RELATED"/>
    <property type="match status" value="1"/>
</dbReference>
<evidence type="ECO:0000256" key="3">
    <source>
        <dbReference type="ARBA" id="ARBA00011738"/>
    </source>
</evidence>
<protein>
    <recommendedName>
        <fullName evidence="5">Universal stress protein</fullName>
    </recommendedName>
</protein>
<organism evidence="7 8">
    <name type="scientific">Nitrosomonas cryotolerans ATCC 49181</name>
    <dbReference type="NCBI Taxonomy" id="1131553"/>
    <lineage>
        <taxon>Bacteria</taxon>
        <taxon>Pseudomonadati</taxon>
        <taxon>Pseudomonadota</taxon>
        <taxon>Betaproteobacteria</taxon>
        <taxon>Nitrosomonadales</taxon>
        <taxon>Nitrosomonadaceae</taxon>
        <taxon>Nitrosomonas</taxon>
    </lineage>
</organism>
<keyword evidence="8" id="KW-1185">Reference proteome</keyword>
<dbReference type="InterPro" id="IPR006015">
    <property type="entry name" value="Universal_stress_UspA"/>
</dbReference>
<dbReference type="EMBL" id="FSRO01000001">
    <property type="protein sequence ID" value="SIO17841.1"/>
    <property type="molecule type" value="Genomic_DNA"/>
</dbReference>
<dbReference type="PIRSF" id="PIRSF006276">
    <property type="entry name" value="UspA"/>
    <property type="match status" value="1"/>
</dbReference>
<feature type="domain" description="UspA" evidence="6">
    <location>
        <begin position="4"/>
        <end position="143"/>
    </location>
</feature>
<accession>A0A1N6HDC5</accession>
<dbReference type="GO" id="GO:0005737">
    <property type="term" value="C:cytoplasm"/>
    <property type="evidence" value="ECO:0007669"/>
    <property type="project" value="UniProtKB-SubCell"/>
</dbReference>
<dbReference type="InterPro" id="IPR006016">
    <property type="entry name" value="UspA"/>
</dbReference>
<evidence type="ECO:0000313" key="7">
    <source>
        <dbReference type="EMBL" id="SIO17841.1"/>
    </source>
</evidence>
<dbReference type="Pfam" id="PF00582">
    <property type="entry name" value="Usp"/>
    <property type="match status" value="1"/>
</dbReference>
<evidence type="ECO:0000256" key="5">
    <source>
        <dbReference type="PIRNR" id="PIRNR006276"/>
    </source>
</evidence>
<dbReference type="PANTHER" id="PTHR46268">
    <property type="entry name" value="STRESS RESPONSE PROTEIN NHAX"/>
    <property type="match status" value="1"/>
</dbReference>
<reference evidence="7 8" key="1">
    <citation type="submission" date="2016-12" db="EMBL/GenBank/DDBJ databases">
        <authorList>
            <person name="Song W.-J."/>
            <person name="Kurnit D.M."/>
        </authorList>
    </citation>
    <scope>NUCLEOTIDE SEQUENCE [LARGE SCALE GENOMIC DNA]</scope>
    <source>
        <strain evidence="7 8">ATCC 49181</strain>
    </source>
</reference>
<dbReference type="eggNOG" id="COG0589">
    <property type="taxonomic scope" value="Bacteria"/>
</dbReference>
<keyword evidence="4 5" id="KW-0963">Cytoplasm</keyword>
<evidence type="ECO:0000256" key="2">
    <source>
        <dbReference type="ARBA" id="ARBA00008791"/>
    </source>
</evidence>
<dbReference type="Gene3D" id="3.40.50.620">
    <property type="entry name" value="HUPs"/>
    <property type="match status" value="1"/>
</dbReference>